<dbReference type="EMBL" id="JAATEO010000021">
    <property type="protein sequence ID" value="NJP34123.1"/>
    <property type="molecule type" value="Genomic_DNA"/>
</dbReference>
<keyword evidence="1" id="KW-0812">Transmembrane</keyword>
<dbReference type="RefSeq" id="WP_168002481.1">
    <property type="nucleotide sequence ID" value="NZ_JAATEO010000021.1"/>
</dbReference>
<comment type="caution">
    <text evidence="2">The sequence shown here is derived from an EMBL/GenBank/DDBJ whole genome shotgun (WGS) entry which is preliminary data.</text>
</comment>
<reference evidence="2 3" key="1">
    <citation type="submission" date="2020-03" db="EMBL/GenBank/DDBJ databases">
        <title>WGS of actinomycetes isolated from Thailand.</title>
        <authorList>
            <person name="Thawai C."/>
        </authorList>
    </citation>
    <scope>NUCLEOTIDE SEQUENCE [LARGE SCALE GENOMIC DNA]</scope>
    <source>
        <strain evidence="2 3">HSS6-12</strain>
    </source>
</reference>
<name>A0ABX0Z9I2_9ACTN</name>
<keyword evidence="3" id="KW-1185">Reference proteome</keyword>
<evidence type="ECO:0000313" key="2">
    <source>
        <dbReference type="EMBL" id="NJP34123.1"/>
    </source>
</evidence>
<accession>A0ABX0Z9I2</accession>
<keyword evidence="1" id="KW-1133">Transmembrane helix</keyword>
<protein>
    <submittedName>
        <fullName evidence="2">Uncharacterized protein</fullName>
    </submittedName>
</protein>
<organism evidence="2 3">
    <name type="scientific">Micromonospora thermarum</name>
    <dbReference type="NCBI Taxonomy" id="2720024"/>
    <lineage>
        <taxon>Bacteria</taxon>
        <taxon>Bacillati</taxon>
        <taxon>Actinomycetota</taxon>
        <taxon>Actinomycetes</taxon>
        <taxon>Micromonosporales</taxon>
        <taxon>Micromonosporaceae</taxon>
        <taxon>Micromonospora</taxon>
    </lineage>
</organism>
<sequence length="110" mass="11300">MTVRRPDARLVALVAGMAAVALLVTVVVLRGEGLLAVVLALLCVLSAAISGVAVAAVRDGREPPAIPVSPPPADALHALDADTLETLGNREAVRAMRDRYRGPSADGEGR</sequence>
<dbReference type="Proteomes" id="UP000783871">
    <property type="component" value="Unassembled WGS sequence"/>
</dbReference>
<keyword evidence="1" id="KW-0472">Membrane</keyword>
<proteinExistence type="predicted"/>
<evidence type="ECO:0000256" key="1">
    <source>
        <dbReference type="SAM" id="Phobius"/>
    </source>
</evidence>
<evidence type="ECO:0000313" key="3">
    <source>
        <dbReference type="Proteomes" id="UP000783871"/>
    </source>
</evidence>
<feature type="transmembrane region" description="Helical" evidence="1">
    <location>
        <begin position="35"/>
        <end position="57"/>
    </location>
</feature>
<feature type="transmembrane region" description="Helical" evidence="1">
    <location>
        <begin position="12"/>
        <end position="29"/>
    </location>
</feature>
<gene>
    <name evidence="2" type="ORF">HCJ94_19570</name>
</gene>